<proteinExistence type="predicted"/>
<dbReference type="WBParaSite" id="GPUH_0000682001-mRNA-1">
    <property type="protein sequence ID" value="GPUH_0000682001-mRNA-1"/>
    <property type="gene ID" value="GPUH_0000682001"/>
</dbReference>
<evidence type="ECO:0000256" key="1">
    <source>
        <dbReference type="SAM" id="MobiDB-lite"/>
    </source>
</evidence>
<evidence type="ECO:0000313" key="3">
    <source>
        <dbReference type="Proteomes" id="UP000271098"/>
    </source>
</evidence>
<evidence type="ECO:0000313" key="2">
    <source>
        <dbReference type="EMBL" id="VDK56196.1"/>
    </source>
</evidence>
<keyword evidence="3" id="KW-1185">Reference proteome</keyword>
<reference evidence="2 3" key="2">
    <citation type="submission" date="2018-11" db="EMBL/GenBank/DDBJ databases">
        <authorList>
            <consortium name="Pathogen Informatics"/>
        </authorList>
    </citation>
    <scope>NUCLEOTIDE SEQUENCE [LARGE SCALE GENOMIC DNA]</scope>
</reference>
<sequence>MASAQRPHFLAVTEDDCSTITRHHSACDLRHPSAYHSSRDEQKEAGNSGAVMPSKSESDKDSRRLPDVMNLKGRRSSFRERFNLFRSKSISIRDSSRKNLLTPSENMGALAGSEQHLPRMEASNRRHSLEPSIIKIDDAIKSSTCEKKKPKNQIHAKFRYTVFAHDASHIFVEDSENTSNCKSSEDSIGMGNEDTTNRTIIEIDDSPAAVAVTAASPVPVAQPMSTPKTHRLTLRPLRRHKKSGIRMSLRDSWSEYAGEHSHHGKKSEFRNHGFLQI</sequence>
<feature type="compositionally biased region" description="Basic and acidic residues" evidence="1">
    <location>
        <begin position="56"/>
        <end position="66"/>
    </location>
</feature>
<feature type="region of interest" description="Disordered" evidence="1">
    <location>
        <begin position="31"/>
        <end position="67"/>
    </location>
</feature>
<name>A0A183DDM0_9BILA</name>
<reference evidence="4" key="1">
    <citation type="submission" date="2016-06" db="UniProtKB">
        <authorList>
            <consortium name="WormBaseParasite"/>
        </authorList>
    </citation>
    <scope>IDENTIFICATION</scope>
</reference>
<dbReference type="Proteomes" id="UP000271098">
    <property type="component" value="Unassembled WGS sequence"/>
</dbReference>
<evidence type="ECO:0000313" key="4">
    <source>
        <dbReference type="WBParaSite" id="GPUH_0000682001-mRNA-1"/>
    </source>
</evidence>
<protein>
    <submittedName>
        <fullName evidence="4">CARMIL_C domain-containing protein</fullName>
    </submittedName>
</protein>
<feature type="compositionally biased region" description="Basic and acidic residues" evidence="1">
    <location>
        <begin position="31"/>
        <end position="44"/>
    </location>
</feature>
<dbReference type="AlphaFoldDB" id="A0A183DDM0"/>
<dbReference type="EMBL" id="UYRT01016667">
    <property type="protein sequence ID" value="VDK56196.1"/>
    <property type="molecule type" value="Genomic_DNA"/>
</dbReference>
<organism evidence="4">
    <name type="scientific">Gongylonema pulchrum</name>
    <dbReference type="NCBI Taxonomy" id="637853"/>
    <lineage>
        <taxon>Eukaryota</taxon>
        <taxon>Metazoa</taxon>
        <taxon>Ecdysozoa</taxon>
        <taxon>Nematoda</taxon>
        <taxon>Chromadorea</taxon>
        <taxon>Rhabditida</taxon>
        <taxon>Spirurina</taxon>
        <taxon>Spiruromorpha</taxon>
        <taxon>Spiruroidea</taxon>
        <taxon>Gongylonematidae</taxon>
        <taxon>Gongylonema</taxon>
    </lineage>
</organism>
<gene>
    <name evidence="2" type="ORF">GPUH_LOCUS6809</name>
</gene>
<accession>A0A183DDM0</accession>